<dbReference type="Proteomes" id="UP000606786">
    <property type="component" value="Unassembled WGS sequence"/>
</dbReference>
<feature type="transmembrane region" description="Helical" evidence="2">
    <location>
        <begin position="6"/>
        <end position="28"/>
    </location>
</feature>
<dbReference type="EMBL" id="CAJHJT010000056">
    <property type="protein sequence ID" value="CAD7012883.1"/>
    <property type="molecule type" value="Genomic_DNA"/>
</dbReference>
<evidence type="ECO:0000313" key="3">
    <source>
        <dbReference type="EMBL" id="CAD7012883.1"/>
    </source>
</evidence>
<name>A0A811VFB9_CERCA</name>
<keyword evidence="2" id="KW-0472">Membrane</keyword>
<sequence>MFAVKADFLFLFLRALVNHTTMLLLLFAHITRRCQQQQCNSSTANWKKREVLESNTKYQNKTNEQKKQRNKSLNVKMPAQKTTRRVHKTVKRAKRHTATAPAR</sequence>
<keyword evidence="2" id="KW-0812">Transmembrane</keyword>
<evidence type="ECO:0000256" key="1">
    <source>
        <dbReference type="SAM" id="MobiDB-lite"/>
    </source>
</evidence>
<evidence type="ECO:0000313" key="4">
    <source>
        <dbReference type="Proteomes" id="UP000606786"/>
    </source>
</evidence>
<organism evidence="3 4">
    <name type="scientific">Ceratitis capitata</name>
    <name type="common">Mediterranean fruit fly</name>
    <name type="synonym">Tephritis capitata</name>
    <dbReference type="NCBI Taxonomy" id="7213"/>
    <lineage>
        <taxon>Eukaryota</taxon>
        <taxon>Metazoa</taxon>
        <taxon>Ecdysozoa</taxon>
        <taxon>Arthropoda</taxon>
        <taxon>Hexapoda</taxon>
        <taxon>Insecta</taxon>
        <taxon>Pterygota</taxon>
        <taxon>Neoptera</taxon>
        <taxon>Endopterygota</taxon>
        <taxon>Diptera</taxon>
        <taxon>Brachycera</taxon>
        <taxon>Muscomorpha</taxon>
        <taxon>Tephritoidea</taxon>
        <taxon>Tephritidae</taxon>
        <taxon>Ceratitis</taxon>
        <taxon>Ceratitis</taxon>
    </lineage>
</organism>
<feature type="compositionally biased region" description="Basic residues" evidence="1">
    <location>
        <begin position="82"/>
        <end position="97"/>
    </location>
</feature>
<accession>A0A811VFB9</accession>
<gene>
    <name evidence="3" type="ORF">CCAP1982_LOCUS20982</name>
</gene>
<comment type="caution">
    <text evidence="3">The sequence shown here is derived from an EMBL/GenBank/DDBJ whole genome shotgun (WGS) entry which is preliminary data.</text>
</comment>
<keyword evidence="2" id="KW-1133">Transmembrane helix</keyword>
<evidence type="ECO:0000256" key="2">
    <source>
        <dbReference type="SAM" id="Phobius"/>
    </source>
</evidence>
<keyword evidence="4" id="KW-1185">Reference proteome</keyword>
<protein>
    <submittedName>
        <fullName evidence="3">(Mediterranean fruit fly) hypothetical protein</fullName>
    </submittedName>
</protein>
<dbReference type="AlphaFoldDB" id="A0A811VFB9"/>
<feature type="compositionally biased region" description="Polar residues" evidence="1">
    <location>
        <begin position="53"/>
        <end position="62"/>
    </location>
</feature>
<feature type="region of interest" description="Disordered" evidence="1">
    <location>
        <begin position="51"/>
        <end position="103"/>
    </location>
</feature>
<reference evidence="3" key="1">
    <citation type="submission" date="2020-11" db="EMBL/GenBank/DDBJ databases">
        <authorList>
            <person name="Whitehead M."/>
        </authorList>
    </citation>
    <scope>NUCLEOTIDE SEQUENCE</scope>
    <source>
        <strain evidence="3">EGII</strain>
    </source>
</reference>
<proteinExistence type="predicted"/>